<dbReference type="Proteomes" id="UP000308600">
    <property type="component" value="Unassembled WGS sequence"/>
</dbReference>
<evidence type="ECO:0000313" key="2">
    <source>
        <dbReference type="Proteomes" id="UP000308600"/>
    </source>
</evidence>
<sequence length="116" mass="13271">MCLDLGPRWQRHWRLREGGRERRRRHGFRTLLLCSSKPNSAPLYASSLALQGWRRPERSALSTPSTKASHFYNHYQIERWGYGGVDGSRQPSVRNVLLCGYVIASGRIRLQGMGSS</sequence>
<keyword evidence="2" id="KW-1185">Reference proteome</keyword>
<gene>
    <name evidence="1" type="ORF">BDN72DRAFT_252423</name>
</gene>
<protein>
    <submittedName>
        <fullName evidence="1">Uncharacterized protein</fullName>
    </submittedName>
</protein>
<dbReference type="EMBL" id="ML208462">
    <property type="protein sequence ID" value="TFK64768.1"/>
    <property type="molecule type" value="Genomic_DNA"/>
</dbReference>
<organism evidence="1 2">
    <name type="scientific">Pluteus cervinus</name>
    <dbReference type="NCBI Taxonomy" id="181527"/>
    <lineage>
        <taxon>Eukaryota</taxon>
        <taxon>Fungi</taxon>
        <taxon>Dikarya</taxon>
        <taxon>Basidiomycota</taxon>
        <taxon>Agaricomycotina</taxon>
        <taxon>Agaricomycetes</taxon>
        <taxon>Agaricomycetidae</taxon>
        <taxon>Agaricales</taxon>
        <taxon>Pluteineae</taxon>
        <taxon>Pluteaceae</taxon>
        <taxon>Pluteus</taxon>
    </lineage>
</organism>
<name>A0ACD3AGH4_9AGAR</name>
<proteinExistence type="predicted"/>
<reference evidence="1 2" key="1">
    <citation type="journal article" date="2019" name="Nat. Ecol. Evol.">
        <title>Megaphylogeny resolves global patterns of mushroom evolution.</title>
        <authorList>
            <person name="Varga T."/>
            <person name="Krizsan K."/>
            <person name="Foldi C."/>
            <person name="Dima B."/>
            <person name="Sanchez-Garcia M."/>
            <person name="Sanchez-Ramirez S."/>
            <person name="Szollosi G.J."/>
            <person name="Szarkandi J.G."/>
            <person name="Papp V."/>
            <person name="Albert L."/>
            <person name="Andreopoulos W."/>
            <person name="Angelini C."/>
            <person name="Antonin V."/>
            <person name="Barry K.W."/>
            <person name="Bougher N.L."/>
            <person name="Buchanan P."/>
            <person name="Buyck B."/>
            <person name="Bense V."/>
            <person name="Catcheside P."/>
            <person name="Chovatia M."/>
            <person name="Cooper J."/>
            <person name="Damon W."/>
            <person name="Desjardin D."/>
            <person name="Finy P."/>
            <person name="Geml J."/>
            <person name="Haridas S."/>
            <person name="Hughes K."/>
            <person name="Justo A."/>
            <person name="Karasinski D."/>
            <person name="Kautmanova I."/>
            <person name="Kiss B."/>
            <person name="Kocsube S."/>
            <person name="Kotiranta H."/>
            <person name="LaButti K.M."/>
            <person name="Lechner B.E."/>
            <person name="Liimatainen K."/>
            <person name="Lipzen A."/>
            <person name="Lukacs Z."/>
            <person name="Mihaltcheva S."/>
            <person name="Morgado L.N."/>
            <person name="Niskanen T."/>
            <person name="Noordeloos M.E."/>
            <person name="Ohm R.A."/>
            <person name="Ortiz-Santana B."/>
            <person name="Ovrebo C."/>
            <person name="Racz N."/>
            <person name="Riley R."/>
            <person name="Savchenko A."/>
            <person name="Shiryaev A."/>
            <person name="Soop K."/>
            <person name="Spirin V."/>
            <person name="Szebenyi C."/>
            <person name="Tomsovsky M."/>
            <person name="Tulloss R.E."/>
            <person name="Uehling J."/>
            <person name="Grigoriev I.V."/>
            <person name="Vagvolgyi C."/>
            <person name="Papp T."/>
            <person name="Martin F.M."/>
            <person name="Miettinen O."/>
            <person name="Hibbett D.S."/>
            <person name="Nagy L.G."/>
        </authorList>
    </citation>
    <scope>NUCLEOTIDE SEQUENCE [LARGE SCALE GENOMIC DNA]</scope>
    <source>
        <strain evidence="1 2">NL-1719</strain>
    </source>
</reference>
<evidence type="ECO:0000313" key="1">
    <source>
        <dbReference type="EMBL" id="TFK64768.1"/>
    </source>
</evidence>
<accession>A0ACD3AGH4</accession>